<dbReference type="OrthoDB" id="5401121at2"/>
<keyword evidence="4" id="KW-0472">Membrane</keyword>
<dbReference type="GO" id="GO:0000155">
    <property type="term" value="F:phosphorelay sensor kinase activity"/>
    <property type="evidence" value="ECO:0007669"/>
    <property type="project" value="InterPro"/>
</dbReference>
<dbReference type="InterPro" id="IPR050482">
    <property type="entry name" value="Sensor_HK_TwoCompSys"/>
</dbReference>
<evidence type="ECO:0000259" key="5">
    <source>
        <dbReference type="PROSITE" id="PS50109"/>
    </source>
</evidence>
<keyword evidence="7" id="KW-1185">Reference proteome</keyword>
<dbReference type="Proteomes" id="UP000290204">
    <property type="component" value="Unassembled WGS sequence"/>
</dbReference>
<organism evidence="6 7">
    <name type="scientific">Lacibacter luteus</name>
    <dbReference type="NCBI Taxonomy" id="2508719"/>
    <lineage>
        <taxon>Bacteria</taxon>
        <taxon>Pseudomonadati</taxon>
        <taxon>Bacteroidota</taxon>
        <taxon>Chitinophagia</taxon>
        <taxon>Chitinophagales</taxon>
        <taxon>Chitinophagaceae</taxon>
        <taxon>Lacibacter</taxon>
    </lineage>
</organism>
<dbReference type="PANTHER" id="PTHR24421">
    <property type="entry name" value="NITRATE/NITRITE SENSOR PROTEIN NARX-RELATED"/>
    <property type="match status" value="1"/>
</dbReference>
<dbReference type="InterPro" id="IPR003594">
    <property type="entry name" value="HATPase_dom"/>
</dbReference>
<gene>
    <name evidence="6" type="ORF">ESA94_05075</name>
</gene>
<evidence type="ECO:0000313" key="7">
    <source>
        <dbReference type="Proteomes" id="UP000290204"/>
    </source>
</evidence>
<comment type="caution">
    <text evidence="6">The sequence shown here is derived from an EMBL/GenBank/DDBJ whole genome shotgun (WGS) entry which is preliminary data.</text>
</comment>
<dbReference type="Pfam" id="PF07730">
    <property type="entry name" value="HisKA_3"/>
    <property type="match status" value="1"/>
</dbReference>
<feature type="domain" description="Histidine kinase" evidence="5">
    <location>
        <begin position="69"/>
        <end position="258"/>
    </location>
</feature>
<dbReference type="Pfam" id="PF02518">
    <property type="entry name" value="HATPase_c"/>
    <property type="match status" value="1"/>
</dbReference>
<accession>A0A4Q1CMU9</accession>
<evidence type="ECO:0000313" key="6">
    <source>
        <dbReference type="EMBL" id="RXK62383.1"/>
    </source>
</evidence>
<protein>
    <submittedName>
        <fullName evidence="6">Sensor histidine kinase</fullName>
    </submittedName>
</protein>
<dbReference type="AlphaFoldDB" id="A0A4Q1CMU9"/>
<reference evidence="6 7" key="1">
    <citation type="submission" date="2019-01" db="EMBL/GenBank/DDBJ databases">
        <title>Lacibacter sp. strain TTM-7.</title>
        <authorList>
            <person name="Chen W.-M."/>
        </authorList>
    </citation>
    <scope>NUCLEOTIDE SEQUENCE [LARGE SCALE GENOMIC DNA]</scope>
    <source>
        <strain evidence="6 7">TTM-7</strain>
    </source>
</reference>
<evidence type="ECO:0000256" key="1">
    <source>
        <dbReference type="ARBA" id="ARBA00022679"/>
    </source>
</evidence>
<dbReference type="SUPFAM" id="SSF55874">
    <property type="entry name" value="ATPase domain of HSP90 chaperone/DNA topoisomerase II/histidine kinase"/>
    <property type="match status" value="1"/>
</dbReference>
<dbReference type="EMBL" id="SDHW01000001">
    <property type="protein sequence ID" value="RXK62383.1"/>
    <property type="molecule type" value="Genomic_DNA"/>
</dbReference>
<sequence length="261" mass="29394">MPQPGPEILSAAIVVSFIILMLSIVVIFVMVNYKKKQQIHLHEKALMKEEFEKQFLKSQFEVQEQTFQQIGKELHDNVGQLLSTSRMLIGLTERELQNPPDTLLTANATLGQAINEIRSLAKSLDKEWLERFSFSENIQTMIERINAAKDIVVEYIQSVELPLRSDEQIILFRIVQEAIQNAVKHAGPTNMRIAVEANENIYLITVSDNGRGFDVGSVSKSMGLANMEHRVQLLQGTIHFNSIAEGGTTVAIRLPLKTEEP</sequence>
<evidence type="ECO:0000256" key="3">
    <source>
        <dbReference type="ARBA" id="ARBA00023012"/>
    </source>
</evidence>
<dbReference type="InterPro" id="IPR011712">
    <property type="entry name" value="Sig_transdc_His_kin_sub3_dim/P"/>
</dbReference>
<dbReference type="CDD" id="cd16917">
    <property type="entry name" value="HATPase_UhpB-NarQ-NarX-like"/>
    <property type="match status" value="1"/>
</dbReference>
<dbReference type="InterPro" id="IPR005467">
    <property type="entry name" value="His_kinase_dom"/>
</dbReference>
<keyword evidence="4" id="KW-1133">Transmembrane helix</keyword>
<dbReference type="Gene3D" id="3.30.565.10">
    <property type="entry name" value="Histidine kinase-like ATPase, C-terminal domain"/>
    <property type="match status" value="1"/>
</dbReference>
<dbReference type="GO" id="GO:0016020">
    <property type="term" value="C:membrane"/>
    <property type="evidence" value="ECO:0007669"/>
    <property type="project" value="InterPro"/>
</dbReference>
<keyword evidence="4" id="KW-0812">Transmembrane</keyword>
<proteinExistence type="predicted"/>
<keyword evidence="3" id="KW-0902">Two-component regulatory system</keyword>
<dbReference type="PROSITE" id="PS50109">
    <property type="entry name" value="HIS_KIN"/>
    <property type="match status" value="1"/>
</dbReference>
<evidence type="ECO:0000256" key="2">
    <source>
        <dbReference type="ARBA" id="ARBA00022777"/>
    </source>
</evidence>
<dbReference type="GO" id="GO:0046983">
    <property type="term" value="F:protein dimerization activity"/>
    <property type="evidence" value="ECO:0007669"/>
    <property type="project" value="InterPro"/>
</dbReference>
<feature type="transmembrane region" description="Helical" evidence="4">
    <location>
        <begin position="12"/>
        <end position="33"/>
    </location>
</feature>
<keyword evidence="2 6" id="KW-0418">Kinase</keyword>
<evidence type="ECO:0000256" key="4">
    <source>
        <dbReference type="SAM" id="Phobius"/>
    </source>
</evidence>
<keyword evidence="1" id="KW-0808">Transferase</keyword>
<name>A0A4Q1CMU9_9BACT</name>
<dbReference type="SMART" id="SM00387">
    <property type="entry name" value="HATPase_c"/>
    <property type="match status" value="1"/>
</dbReference>
<dbReference type="Gene3D" id="1.20.5.1930">
    <property type="match status" value="1"/>
</dbReference>
<dbReference type="InterPro" id="IPR036890">
    <property type="entry name" value="HATPase_C_sf"/>
</dbReference>